<dbReference type="Pfam" id="PF00999">
    <property type="entry name" value="Na_H_Exchanger"/>
    <property type="match status" value="1"/>
</dbReference>
<dbReference type="Gene3D" id="6.10.140.1330">
    <property type="match status" value="1"/>
</dbReference>
<dbReference type="GO" id="GO:0005886">
    <property type="term" value="C:plasma membrane"/>
    <property type="evidence" value="ECO:0007669"/>
    <property type="project" value="UniProtKB-SubCell"/>
</dbReference>
<accession>A0A1W2C260</accession>
<evidence type="ECO:0000313" key="13">
    <source>
        <dbReference type="Proteomes" id="UP000192840"/>
    </source>
</evidence>
<evidence type="ECO:0000313" key="12">
    <source>
        <dbReference type="EMBL" id="SMC79279.1"/>
    </source>
</evidence>
<feature type="domain" description="Cation/H+ exchanger transmembrane" evidence="11">
    <location>
        <begin position="42"/>
        <end position="472"/>
    </location>
</feature>
<dbReference type="Proteomes" id="UP000192840">
    <property type="component" value="Unassembled WGS sequence"/>
</dbReference>
<comment type="subcellular location">
    <subcellularLocation>
        <location evidence="1">Cell membrane</location>
        <topology evidence="1">Multi-pass membrane protein</topology>
    </subcellularLocation>
</comment>
<name>A0A1W2C260_9PSEU</name>
<gene>
    <name evidence="12" type="ORF">SAMN05660733_01739</name>
</gene>
<evidence type="ECO:0000256" key="2">
    <source>
        <dbReference type="ARBA" id="ARBA00022448"/>
    </source>
</evidence>
<evidence type="ECO:0000256" key="3">
    <source>
        <dbReference type="ARBA" id="ARBA00022475"/>
    </source>
</evidence>
<dbReference type="GO" id="GO:0051453">
    <property type="term" value="P:regulation of intracellular pH"/>
    <property type="evidence" value="ECO:0007669"/>
    <property type="project" value="TreeGrafter"/>
</dbReference>
<evidence type="ECO:0000256" key="10">
    <source>
        <dbReference type="SAM" id="Phobius"/>
    </source>
</evidence>
<dbReference type="GO" id="GO:0098719">
    <property type="term" value="P:sodium ion import across plasma membrane"/>
    <property type="evidence" value="ECO:0007669"/>
    <property type="project" value="TreeGrafter"/>
</dbReference>
<dbReference type="PANTHER" id="PTHR10110">
    <property type="entry name" value="SODIUM/HYDROGEN EXCHANGER"/>
    <property type="match status" value="1"/>
</dbReference>
<keyword evidence="9" id="KW-0739">Sodium transport</keyword>
<reference evidence="13" key="1">
    <citation type="submission" date="2017-04" db="EMBL/GenBank/DDBJ databases">
        <authorList>
            <person name="Varghese N."/>
            <person name="Submissions S."/>
        </authorList>
    </citation>
    <scope>NUCLEOTIDE SEQUENCE [LARGE SCALE GENOMIC DNA]</scope>
    <source>
        <strain evidence="13">DSM 44073</strain>
    </source>
</reference>
<dbReference type="PANTHER" id="PTHR10110:SF86">
    <property type="entry name" value="SODIUM_HYDROGEN EXCHANGER 7"/>
    <property type="match status" value="1"/>
</dbReference>
<dbReference type="EMBL" id="FWYC01000005">
    <property type="protein sequence ID" value="SMC79279.1"/>
    <property type="molecule type" value="Genomic_DNA"/>
</dbReference>
<feature type="transmembrane region" description="Helical" evidence="10">
    <location>
        <begin position="84"/>
        <end position="103"/>
    </location>
</feature>
<dbReference type="InterPro" id="IPR018422">
    <property type="entry name" value="Cation/H_exchanger_CPA1"/>
</dbReference>
<keyword evidence="8 10" id="KW-0472">Membrane</keyword>
<dbReference type="GO" id="GO:0015385">
    <property type="term" value="F:sodium:proton antiporter activity"/>
    <property type="evidence" value="ECO:0007669"/>
    <property type="project" value="InterPro"/>
</dbReference>
<feature type="transmembrane region" description="Helical" evidence="10">
    <location>
        <begin position="211"/>
        <end position="232"/>
    </location>
</feature>
<feature type="transmembrane region" description="Helical" evidence="10">
    <location>
        <begin position="33"/>
        <end position="51"/>
    </location>
</feature>
<feature type="transmembrane region" description="Helical" evidence="10">
    <location>
        <begin position="262"/>
        <end position="281"/>
    </location>
</feature>
<feature type="transmembrane region" description="Helical" evidence="10">
    <location>
        <begin position="239"/>
        <end position="256"/>
    </location>
</feature>
<protein>
    <submittedName>
        <fullName evidence="12">Sodium/proton antiporter, CPA1 family</fullName>
    </submittedName>
</protein>
<dbReference type="eggNOG" id="COG0025">
    <property type="taxonomic scope" value="Bacteria"/>
</dbReference>
<feature type="transmembrane region" description="Helical" evidence="10">
    <location>
        <begin position="302"/>
        <end position="323"/>
    </location>
</feature>
<feature type="transmembrane region" description="Helical" evidence="10">
    <location>
        <begin position="404"/>
        <end position="422"/>
    </location>
</feature>
<dbReference type="AlphaFoldDB" id="A0A1W2C260"/>
<keyword evidence="5 10" id="KW-1133">Transmembrane helix</keyword>
<keyword evidence="2" id="KW-0813">Transport</keyword>
<proteinExistence type="predicted"/>
<evidence type="ECO:0000256" key="5">
    <source>
        <dbReference type="ARBA" id="ARBA00022989"/>
    </source>
</evidence>
<dbReference type="InterPro" id="IPR006153">
    <property type="entry name" value="Cation/H_exchanger_TM"/>
</dbReference>
<feature type="transmembrane region" description="Helical" evidence="10">
    <location>
        <begin position="335"/>
        <end position="356"/>
    </location>
</feature>
<keyword evidence="6" id="KW-0915">Sodium</keyword>
<evidence type="ECO:0000256" key="6">
    <source>
        <dbReference type="ARBA" id="ARBA00023053"/>
    </source>
</evidence>
<evidence type="ECO:0000256" key="9">
    <source>
        <dbReference type="ARBA" id="ARBA00023201"/>
    </source>
</evidence>
<evidence type="ECO:0000256" key="7">
    <source>
        <dbReference type="ARBA" id="ARBA00023065"/>
    </source>
</evidence>
<organism evidence="12 13">
    <name type="scientific">Lentzea albidocapillata</name>
    <dbReference type="NCBI Taxonomy" id="40571"/>
    <lineage>
        <taxon>Bacteria</taxon>
        <taxon>Bacillati</taxon>
        <taxon>Actinomycetota</taxon>
        <taxon>Actinomycetes</taxon>
        <taxon>Pseudonocardiales</taxon>
        <taxon>Pseudonocardiaceae</taxon>
        <taxon>Lentzea</taxon>
    </lineage>
</organism>
<evidence type="ECO:0000256" key="8">
    <source>
        <dbReference type="ARBA" id="ARBA00023136"/>
    </source>
</evidence>
<dbReference type="GO" id="GO:0015386">
    <property type="term" value="F:potassium:proton antiporter activity"/>
    <property type="evidence" value="ECO:0007669"/>
    <property type="project" value="TreeGrafter"/>
</dbReference>
<feature type="transmembrane region" description="Helical" evidence="10">
    <location>
        <begin position="58"/>
        <end position="78"/>
    </location>
</feature>
<evidence type="ECO:0000259" key="11">
    <source>
        <dbReference type="Pfam" id="PF00999"/>
    </source>
</evidence>
<sequence length="594" mass="63876">MIGEYRTPAVVGSAWLRGRGPSRSDKLHAMQEWALLAVAAVLIIVVVSYVAPKLGVAAPVLLVLVGMGCSQLPGAPHLFVEPEWILVVVLPPILYSAAVNVPVVDFRRNFATIGALSVLLVVVSAFGTGLLIWWLLPEIGFAAALALGAVISPPDAVAATSIGKKLGLPPRLVTILEGEGLVNDATALVLLRTAIVAITASVSFGSALGDFAYAVSVGVAVGAAVGIVSVWARARIQGQPVLTTAISYVVPFLAFIPAEEVHASGVIAVVVAGLITGHQSARRFTAHDRISERTNWRTIQLLLENGVFLLMGFELTSVIGAVADDQMARTLVLGALATVALVVLRVAFTIPVIALLRSQQRRADAFTGKLESFVDRFTARGPTPGEEKRYDRGIRMLQRKQADVAFYASEGLSWRGGAVLAWSGMRGVVTVAAAQTLPEDLPYRSELILIAFTVAILTLVVQGGSLPLVIRWLGIRGNDQDHERREYARLAGELVTASRTLLESSTLCRENGEPFDEHLLEQTLERIIAMSEGIEKKLTEQDPDMSMHQRFELQRMMADAQQNALLDARASGTYASHTLEKAQNFVDSQSTRFM</sequence>
<evidence type="ECO:0000256" key="4">
    <source>
        <dbReference type="ARBA" id="ARBA00022692"/>
    </source>
</evidence>
<feature type="transmembrane region" description="Helical" evidence="10">
    <location>
        <begin position="110"/>
        <end position="135"/>
    </location>
</feature>
<keyword evidence="7" id="KW-0406">Ion transport</keyword>
<evidence type="ECO:0000256" key="1">
    <source>
        <dbReference type="ARBA" id="ARBA00004651"/>
    </source>
</evidence>
<keyword evidence="3" id="KW-1003">Cell membrane</keyword>
<dbReference type="STRING" id="40571.SAMN05660733_01739"/>
<feature type="transmembrane region" description="Helical" evidence="10">
    <location>
        <begin position="447"/>
        <end position="470"/>
    </location>
</feature>
<keyword evidence="4 10" id="KW-0812">Transmembrane</keyword>
<keyword evidence="13" id="KW-1185">Reference proteome</keyword>